<evidence type="ECO:0000256" key="1">
    <source>
        <dbReference type="ARBA" id="ARBA00004196"/>
    </source>
</evidence>
<dbReference type="OrthoDB" id="63946at2"/>
<name>A0A1V4HMC0_9BACL</name>
<dbReference type="PROSITE" id="PS51257">
    <property type="entry name" value="PROKAR_LIPOPROTEIN"/>
    <property type="match status" value="1"/>
</dbReference>
<dbReference type="GO" id="GO:0030288">
    <property type="term" value="C:outer membrane-bounded periplasmic space"/>
    <property type="evidence" value="ECO:0007669"/>
    <property type="project" value="TreeGrafter"/>
</dbReference>
<protein>
    <submittedName>
        <fullName evidence="7">ABC transporter substrate-binding protein</fullName>
    </submittedName>
</protein>
<accession>A0A1V4HMC0</accession>
<proteinExistence type="inferred from homology"/>
<dbReference type="InterPro" id="IPR051313">
    <property type="entry name" value="Bact_iron-sidero_bind"/>
</dbReference>
<keyword evidence="4 5" id="KW-0732">Signal</keyword>
<comment type="caution">
    <text evidence="7">The sequence shown here is derived from an EMBL/GenBank/DDBJ whole genome shotgun (WGS) entry which is preliminary data.</text>
</comment>
<dbReference type="AlphaFoldDB" id="A0A1V4HMC0"/>
<reference evidence="8" key="1">
    <citation type="submission" date="2016-07" db="EMBL/GenBank/DDBJ databases">
        <authorList>
            <person name="Florea S."/>
            <person name="Webb J.S."/>
            <person name="Jaromczyk J."/>
            <person name="Schardl C.L."/>
        </authorList>
    </citation>
    <scope>NUCLEOTIDE SEQUENCE [LARGE SCALE GENOMIC DNA]</scope>
    <source>
        <strain evidence="8">CY1</strain>
    </source>
</reference>
<dbReference type="PANTHER" id="PTHR30532:SF21">
    <property type="entry name" value="SIDEROPHORE-BINDING LIPOPROTEIN YFIY-RELATED"/>
    <property type="match status" value="1"/>
</dbReference>
<evidence type="ECO:0000256" key="3">
    <source>
        <dbReference type="ARBA" id="ARBA00022448"/>
    </source>
</evidence>
<dbReference type="Gene3D" id="3.40.50.1980">
    <property type="entry name" value="Nitrogenase molybdenum iron protein domain"/>
    <property type="match status" value="2"/>
</dbReference>
<dbReference type="InterPro" id="IPR002491">
    <property type="entry name" value="ABC_transptr_periplasmic_BD"/>
</dbReference>
<dbReference type="Pfam" id="PF01497">
    <property type="entry name" value="Peripla_BP_2"/>
    <property type="match status" value="1"/>
</dbReference>
<dbReference type="EMBL" id="MBTG01000009">
    <property type="protein sequence ID" value="OPH58688.1"/>
    <property type="molecule type" value="Genomic_DNA"/>
</dbReference>
<comment type="similarity">
    <text evidence="2">Belongs to the bacterial solute-binding protein 8 family.</text>
</comment>
<dbReference type="PANTHER" id="PTHR30532">
    <property type="entry name" value="IRON III DICITRATE-BINDING PERIPLASMIC PROTEIN"/>
    <property type="match status" value="1"/>
</dbReference>
<evidence type="ECO:0000256" key="2">
    <source>
        <dbReference type="ARBA" id="ARBA00008814"/>
    </source>
</evidence>
<evidence type="ECO:0000256" key="5">
    <source>
        <dbReference type="SAM" id="SignalP"/>
    </source>
</evidence>
<feature type="chain" id="PRO_5038686165" evidence="5">
    <location>
        <begin position="18"/>
        <end position="314"/>
    </location>
</feature>
<sequence length="314" mass="34708">MKIVIRFAIVCCIVLLAGCGSSQTSGGKEPSNLQVIENPNGQKVSVPINPKRIADLSGSTEELVILGKKPVASANADFGNRNVFSPTLKDRLGTDTANIGWYGEPVSMEAVVAVDPDLIILGSLFNQEMYDQLSKIAPTVIVPHPYYEWRNRLTFLAKLLGEEEKKDKWLAEYETKLAAWTKKLEPVLKDETFAIIETYPQNLVVYSSTGTAELIYKELGIKRAAGIPEPEAWGGVQITLEGLSAINPDHLILMENSENKMSDSQVWSSLKAVQNKNIYKITNVDNYNYSYTALGRMALVDKLGQLILDKQKKG</sequence>
<dbReference type="GO" id="GO:1901678">
    <property type="term" value="P:iron coordination entity transport"/>
    <property type="evidence" value="ECO:0007669"/>
    <property type="project" value="UniProtKB-ARBA"/>
</dbReference>
<dbReference type="STRING" id="1469647.BC351_23060"/>
<evidence type="ECO:0000313" key="8">
    <source>
        <dbReference type="Proteomes" id="UP000190626"/>
    </source>
</evidence>
<dbReference type="PROSITE" id="PS50983">
    <property type="entry name" value="FE_B12_PBP"/>
    <property type="match status" value="1"/>
</dbReference>
<keyword evidence="3" id="KW-0813">Transport</keyword>
<feature type="signal peptide" evidence="5">
    <location>
        <begin position="1"/>
        <end position="17"/>
    </location>
</feature>
<keyword evidence="8" id="KW-1185">Reference proteome</keyword>
<gene>
    <name evidence="7" type="ORF">BC351_23060</name>
</gene>
<comment type="subcellular location">
    <subcellularLocation>
        <location evidence="1">Cell envelope</location>
    </subcellularLocation>
</comment>
<evidence type="ECO:0000259" key="6">
    <source>
        <dbReference type="PROSITE" id="PS50983"/>
    </source>
</evidence>
<dbReference type="SUPFAM" id="SSF53807">
    <property type="entry name" value="Helical backbone' metal receptor"/>
    <property type="match status" value="1"/>
</dbReference>
<organism evidence="7 8">
    <name type="scientific">Paenibacillus ferrarius</name>
    <dbReference type="NCBI Taxonomy" id="1469647"/>
    <lineage>
        <taxon>Bacteria</taxon>
        <taxon>Bacillati</taxon>
        <taxon>Bacillota</taxon>
        <taxon>Bacilli</taxon>
        <taxon>Bacillales</taxon>
        <taxon>Paenibacillaceae</taxon>
        <taxon>Paenibacillus</taxon>
    </lineage>
</organism>
<dbReference type="RefSeq" id="WP_079411888.1">
    <property type="nucleotide sequence ID" value="NZ_MBTG01000009.1"/>
</dbReference>
<feature type="domain" description="Fe/B12 periplasmic-binding" evidence="6">
    <location>
        <begin position="51"/>
        <end position="311"/>
    </location>
</feature>
<evidence type="ECO:0000256" key="4">
    <source>
        <dbReference type="ARBA" id="ARBA00022729"/>
    </source>
</evidence>
<dbReference type="Proteomes" id="UP000190626">
    <property type="component" value="Unassembled WGS sequence"/>
</dbReference>
<evidence type="ECO:0000313" key="7">
    <source>
        <dbReference type="EMBL" id="OPH58688.1"/>
    </source>
</evidence>